<protein>
    <submittedName>
        <fullName evidence="1">Uncharacterized protein</fullName>
    </submittedName>
</protein>
<reference evidence="1" key="1">
    <citation type="journal article" date="2021" name="Proc. Natl. Acad. Sci. U.S.A.">
        <title>A Catalog of Tens of Thousands of Viruses from Human Metagenomes Reveals Hidden Associations with Chronic Diseases.</title>
        <authorList>
            <person name="Tisza M.J."/>
            <person name="Buck C.B."/>
        </authorList>
    </citation>
    <scope>NUCLEOTIDE SEQUENCE</scope>
    <source>
        <strain evidence="1">Ct8HH20</strain>
    </source>
</reference>
<dbReference type="EMBL" id="BK015581">
    <property type="protein sequence ID" value="DAE14345.1"/>
    <property type="molecule type" value="Genomic_DNA"/>
</dbReference>
<accession>A0A8S5Q675</accession>
<evidence type="ECO:0000313" key="1">
    <source>
        <dbReference type="EMBL" id="DAE14345.1"/>
    </source>
</evidence>
<name>A0A8S5Q675_9CAUD</name>
<proteinExistence type="predicted"/>
<sequence>MNTHNDSSSFICLAVLFQKKKALPASMCMNAGHAFSFKHMKRGFWVKIWSSSLTVASICMSFPF</sequence>
<organism evidence="1">
    <name type="scientific">Siphoviridae sp. ct8HH20</name>
    <dbReference type="NCBI Taxonomy" id="2825359"/>
    <lineage>
        <taxon>Viruses</taxon>
        <taxon>Duplodnaviria</taxon>
        <taxon>Heunggongvirae</taxon>
        <taxon>Uroviricota</taxon>
        <taxon>Caudoviricetes</taxon>
    </lineage>
</organism>